<dbReference type="PANTHER" id="PTHR39476">
    <property type="entry name" value="NADH:UBIQUINONE OXIDOREDUCTASE 6.6KD SUBUNIT"/>
    <property type="match status" value="1"/>
</dbReference>
<organism evidence="2 3">
    <name type="scientific">Trichoderma ghanense</name>
    <dbReference type="NCBI Taxonomy" id="65468"/>
    <lineage>
        <taxon>Eukaryota</taxon>
        <taxon>Fungi</taxon>
        <taxon>Dikarya</taxon>
        <taxon>Ascomycota</taxon>
        <taxon>Pezizomycotina</taxon>
        <taxon>Sordariomycetes</taxon>
        <taxon>Hypocreomycetidae</taxon>
        <taxon>Hypocreales</taxon>
        <taxon>Hypocreaceae</taxon>
        <taxon>Trichoderma</taxon>
    </lineage>
</organism>
<keyword evidence="1" id="KW-0812">Transmembrane</keyword>
<protein>
    <recommendedName>
        <fullName evidence="4">Nadh:ubiquinone oxidoreductase subunit</fullName>
    </recommendedName>
</protein>
<dbReference type="RefSeq" id="XP_073554158.1">
    <property type="nucleotide sequence ID" value="XM_073707341.1"/>
</dbReference>
<sequence>MIFSRRQHQKLICRDSARLSNAQADAVTTQSKWRTSQSLDVKPDPALLKLEAMQKTRHRHFRFTPRTARISFMYIAVVPAIFGWVAYKTDGLWDFRAKRKGDTIYEK</sequence>
<gene>
    <name evidence="2" type="ORF">CCMA1212_010289</name>
</gene>
<comment type="caution">
    <text evidence="2">The sequence shown here is derived from an EMBL/GenBank/DDBJ whole genome shotgun (WGS) entry which is preliminary data.</text>
</comment>
<evidence type="ECO:0000313" key="3">
    <source>
        <dbReference type="Proteomes" id="UP001642720"/>
    </source>
</evidence>
<evidence type="ECO:0000256" key="1">
    <source>
        <dbReference type="SAM" id="Phobius"/>
    </source>
</evidence>
<proteinExistence type="predicted"/>
<reference evidence="2 3" key="1">
    <citation type="submission" date="2018-01" db="EMBL/GenBank/DDBJ databases">
        <title>Genome characterization of the sugarcane-associated fungus Trichoderma ghanense CCMA-1212 and their application in lignocelulose bioconversion.</title>
        <authorList>
            <person name="Steindorff A.S."/>
            <person name="Mendes T.D."/>
            <person name="Vilela E.S.D."/>
            <person name="Rodrigues D.S."/>
            <person name="Formighieri E.F."/>
            <person name="Melo I.S."/>
            <person name="Favaro L.C.L."/>
        </authorList>
    </citation>
    <scope>NUCLEOTIDE SEQUENCE [LARGE SCALE GENOMIC DNA]</scope>
    <source>
        <strain evidence="2 3">CCMA-1212</strain>
    </source>
</reference>
<evidence type="ECO:0008006" key="4">
    <source>
        <dbReference type="Google" id="ProtNLM"/>
    </source>
</evidence>
<dbReference type="PANTHER" id="PTHR39476:SF1">
    <property type="entry name" value="NADH DEHYDROGENASE [UBIQUINONE] 1 BETA SUBCOMPLEX SUBUNIT 4"/>
    <property type="match status" value="1"/>
</dbReference>
<dbReference type="Proteomes" id="UP001642720">
    <property type="component" value="Unassembled WGS sequence"/>
</dbReference>
<keyword evidence="3" id="KW-1185">Reference proteome</keyword>
<keyword evidence="1" id="KW-0472">Membrane</keyword>
<dbReference type="GeneID" id="300581791"/>
<dbReference type="EMBL" id="PPTA01000025">
    <property type="protein sequence ID" value="TFA97956.1"/>
    <property type="molecule type" value="Genomic_DNA"/>
</dbReference>
<evidence type="ECO:0000313" key="2">
    <source>
        <dbReference type="EMBL" id="TFA97956.1"/>
    </source>
</evidence>
<name>A0ABY2GQV0_9HYPO</name>
<keyword evidence="1" id="KW-1133">Transmembrane helix</keyword>
<feature type="transmembrane region" description="Helical" evidence="1">
    <location>
        <begin position="67"/>
        <end position="87"/>
    </location>
</feature>
<accession>A0ABY2GQV0</accession>